<keyword evidence="3 6" id="KW-0863">Zinc-finger</keyword>
<sequence length="811" mass="87853">MPAASGSNLYEAFDSPSHNNHIMEEDSHMNANGTFLSYAGSAFDSMLEILPDAADFSLFSSHANSQDLLNSDNSNEQSAPNVKSATTFPIHLDQDEPLSHNGFNSIFGQPTKQYKDEPTEPTEPVESTQPLDMANQQNGEIAQLWNFNVDELMMTPSGSNSATISAPNSYNSETVFQPGSAPGGPLMSSLNMNPSNELFGHPMSVGNNNNFSQFLSLGVPYPNLSTSSYFNQSASSSPRNGGSQVTLKKEEIGNPYRPPLNGRRSSSQINKMYHTEDGGIPLSSTTTGNSVRKNSLARQMSSTSLSNYKRGSTSSITEMQKKPPLLCFNCKTQKTPLWRRDSHGNTLCNACGLFQKLHGTMRPLSLKTDVIKKRNNKKRAKKLQEQAEKNAAMNENSNNNRPNDDRTNNNATTNGARIQPKPTKARRNTNQRNPLLTDGISPLPESPSGNKFDLGYSESPANGSFSTLSHQQSLNPNTLMTHSTRTSNVTPPIAKKPRRGSTSSNTSSSSKSSTRSLVPILPKPTSAGNQAQFNSNSANNSAASSPRVAGSNFNGSSPMPASQGQLSSSTGRQGITIPRRKSSRNQSSSSSSFMAASLQQLQQQNQQQQQQQYNNSTSATLSNNWSQTSMGASPKSTRSPKAGFDLFESPGNSPGFSGTASRRSHTSLLSQQLQKSEQFDEKLKIETNAMEISVNSYSQQPSPMAHTASVKRSPITASPRNSYADSLMQHRGVPDPSFRRQSSLTLRRTVSSREQTLSPSSETARNPTIITTPLPSTTVTAVTATDNGNDAKTPGLRSNISDELDWLKFGM</sequence>
<dbReference type="SUPFAM" id="SSF57716">
    <property type="entry name" value="Glucocorticoid receptor-like (DNA-binding domain)"/>
    <property type="match status" value="1"/>
</dbReference>
<reference evidence="9 10" key="1">
    <citation type="journal article" date="2011" name="Proc. Natl. Acad. Sci. U.S.A.">
        <title>Evolutionary erosion of yeast sex chromosomes by mating-type switching accidents.</title>
        <authorList>
            <person name="Gordon J.L."/>
            <person name="Armisen D."/>
            <person name="Proux-Wera E."/>
            <person name="Oheigeartaigh S.S."/>
            <person name="Byrne K.P."/>
            <person name="Wolfe K.H."/>
        </authorList>
    </citation>
    <scope>NUCLEOTIDE SEQUENCE [LARGE SCALE GENOMIC DNA]</scope>
    <source>
        <strain evidence="10">ATCC 10662 / CBS 1146 / NBRC 0425 / NCYC 2629 / NRRL Y-866</strain>
    </source>
</reference>
<feature type="compositionally biased region" description="Low complexity" evidence="7">
    <location>
        <begin position="408"/>
        <end position="417"/>
    </location>
</feature>
<keyword evidence="5" id="KW-0539">Nucleus</keyword>
<evidence type="ECO:0000256" key="4">
    <source>
        <dbReference type="ARBA" id="ARBA00022833"/>
    </source>
</evidence>
<feature type="compositionally biased region" description="Polar residues" evidence="7">
    <location>
        <begin position="754"/>
        <end position="766"/>
    </location>
</feature>
<feature type="compositionally biased region" description="Low complexity" evidence="7">
    <location>
        <begin position="526"/>
        <end position="545"/>
    </location>
</feature>
<feature type="region of interest" description="Disordered" evidence="7">
    <location>
        <begin position="230"/>
        <end position="317"/>
    </location>
</feature>
<feature type="domain" description="GATA-type" evidence="8">
    <location>
        <begin position="321"/>
        <end position="374"/>
    </location>
</feature>
<dbReference type="PANTHER" id="PTHR10071:SF281">
    <property type="entry name" value="BOX A-BINDING FACTOR-RELATED"/>
    <property type="match status" value="1"/>
</dbReference>
<dbReference type="RefSeq" id="XP_003681402.1">
    <property type="nucleotide sequence ID" value="XM_003681354.1"/>
</dbReference>
<dbReference type="InterPro" id="IPR013088">
    <property type="entry name" value="Znf_NHR/GATA"/>
</dbReference>
<feature type="region of interest" description="Disordered" evidence="7">
    <location>
        <begin position="1"/>
        <end position="24"/>
    </location>
</feature>
<dbReference type="FunCoup" id="G8ZU97">
    <property type="interactions" value="1578"/>
</dbReference>
<feature type="region of interest" description="Disordered" evidence="7">
    <location>
        <begin position="98"/>
        <end position="129"/>
    </location>
</feature>
<evidence type="ECO:0000259" key="8">
    <source>
        <dbReference type="PROSITE" id="PS50114"/>
    </source>
</evidence>
<dbReference type="CDD" id="cd00202">
    <property type="entry name" value="ZnF_GATA"/>
    <property type="match status" value="1"/>
</dbReference>
<dbReference type="GO" id="GO:0008270">
    <property type="term" value="F:zinc ion binding"/>
    <property type="evidence" value="ECO:0007669"/>
    <property type="project" value="UniProtKB-KW"/>
</dbReference>
<evidence type="ECO:0000256" key="5">
    <source>
        <dbReference type="ARBA" id="ARBA00023242"/>
    </source>
</evidence>
<dbReference type="PROSITE" id="PS50114">
    <property type="entry name" value="GATA_ZN_FINGER_2"/>
    <property type="match status" value="1"/>
</dbReference>
<protein>
    <recommendedName>
        <fullName evidence="8">GATA-type domain-containing protein</fullName>
    </recommendedName>
</protein>
<feature type="compositionally biased region" description="Low complexity" evidence="7">
    <location>
        <begin position="584"/>
        <end position="618"/>
    </location>
</feature>
<dbReference type="Pfam" id="PF00320">
    <property type="entry name" value="GATA"/>
    <property type="match status" value="1"/>
</dbReference>
<accession>G8ZU97</accession>
<keyword evidence="10" id="KW-1185">Reference proteome</keyword>
<keyword evidence="2" id="KW-0479">Metal-binding</keyword>
<dbReference type="eggNOG" id="KOG1601">
    <property type="taxonomic scope" value="Eukaryota"/>
</dbReference>
<organism evidence="9 10">
    <name type="scientific">Torulaspora delbrueckii</name>
    <name type="common">Yeast</name>
    <name type="synonym">Candida colliculosa</name>
    <dbReference type="NCBI Taxonomy" id="4950"/>
    <lineage>
        <taxon>Eukaryota</taxon>
        <taxon>Fungi</taxon>
        <taxon>Dikarya</taxon>
        <taxon>Ascomycota</taxon>
        <taxon>Saccharomycotina</taxon>
        <taxon>Saccharomycetes</taxon>
        <taxon>Saccharomycetales</taxon>
        <taxon>Saccharomycetaceae</taxon>
        <taxon>Torulaspora</taxon>
    </lineage>
</organism>
<comment type="subcellular location">
    <subcellularLocation>
        <location evidence="1">Nucleus</location>
    </subcellularLocation>
</comment>
<dbReference type="GeneID" id="11503558"/>
<feature type="compositionally biased region" description="Low complexity" evidence="7">
    <location>
        <begin position="390"/>
        <end position="401"/>
    </location>
</feature>
<dbReference type="GO" id="GO:0000981">
    <property type="term" value="F:DNA-binding transcription factor activity, RNA polymerase II-specific"/>
    <property type="evidence" value="ECO:0007669"/>
    <property type="project" value="TreeGrafter"/>
</dbReference>
<dbReference type="PROSITE" id="PS00344">
    <property type="entry name" value="GATA_ZN_FINGER_1"/>
    <property type="match status" value="1"/>
</dbReference>
<dbReference type="Gene3D" id="3.30.50.10">
    <property type="entry name" value="Erythroid Transcription Factor GATA-1, subunit A"/>
    <property type="match status" value="1"/>
</dbReference>
<feature type="compositionally biased region" description="Polar residues" evidence="7">
    <location>
        <begin position="650"/>
        <end position="661"/>
    </location>
</feature>
<dbReference type="GO" id="GO:0005829">
    <property type="term" value="C:cytosol"/>
    <property type="evidence" value="ECO:0007669"/>
    <property type="project" value="EnsemblFungi"/>
</dbReference>
<dbReference type="GO" id="GO:0000122">
    <property type="term" value="P:negative regulation of transcription by RNA polymerase II"/>
    <property type="evidence" value="ECO:0007669"/>
    <property type="project" value="TreeGrafter"/>
</dbReference>
<dbReference type="KEGG" id="tdl:TDEL_0D06070"/>
<dbReference type="AlphaFoldDB" id="G8ZU97"/>
<evidence type="ECO:0000256" key="3">
    <source>
        <dbReference type="ARBA" id="ARBA00022771"/>
    </source>
</evidence>
<dbReference type="PANTHER" id="PTHR10071">
    <property type="entry name" value="TRANSCRIPTION FACTOR GATA FAMILY MEMBER"/>
    <property type="match status" value="1"/>
</dbReference>
<dbReference type="PRINTS" id="PR00619">
    <property type="entry name" value="GATAZNFINGER"/>
</dbReference>
<dbReference type="OrthoDB" id="515401at2759"/>
<feature type="compositionally biased region" description="Polar residues" evidence="7">
    <location>
        <begin position="230"/>
        <end position="246"/>
    </location>
</feature>
<dbReference type="GO" id="GO:0045944">
    <property type="term" value="P:positive regulation of transcription by RNA polymerase II"/>
    <property type="evidence" value="ECO:0007669"/>
    <property type="project" value="EnsemblFungi"/>
</dbReference>
<dbReference type="GO" id="GO:0000978">
    <property type="term" value="F:RNA polymerase II cis-regulatory region sequence-specific DNA binding"/>
    <property type="evidence" value="ECO:0007669"/>
    <property type="project" value="EnsemblFungi"/>
</dbReference>
<gene>
    <name evidence="9" type="primary">TDEL0D06070</name>
    <name evidence="9" type="ORF">TDEL_0D06070</name>
</gene>
<feature type="compositionally biased region" description="Polar residues" evidence="7">
    <location>
        <begin position="551"/>
        <end position="573"/>
    </location>
</feature>
<dbReference type="Proteomes" id="UP000005627">
    <property type="component" value="Chromosome 4"/>
</dbReference>
<feature type="compositionally biased region" description="Polar residues" evidence="7">
    <location>
        <begin position="619"/>
        <end position="639"/>
    </location>
</feature>
<feature type="compositionally biased region" description="Low complexity" evidence="7">
    <location>
        <begin position="500"/>
        <end position="516"/>
    </location>
</feature>
<feature type="compositionally biased region" description="Low complexity" evidence="7">
    <location>
        <begin position="739"/>
        <end position="753"/>
    </location>
</feature>
<evidence type="ECO:0000256" key="6">
    <source>
        <dbReference type="PROSITE-ProRule" id="PRU00094"/>
    </source>
</evidence>
<evidence type="ECO:0000256" key="1">
    <source>
        <dbReference type="ARBA" id="ARBA00004123"/>
    </source>
</evidence>
<evidence type="ECO:0000256" key="2">
    <source>
        <dbReference type="ARBA" id="ARBA00022723"/>
    </source>
</evidence>
<dbReference type="InterPro" id="IPR000679">
    <property type="entry name" value="Znf_GATA"/>
</dbReference>
<feature type="region of interest" description="Disordered" evidence="7">
    <location>
        <begin position="371"/>
        <end position="667"/>
    </location>
</feature>
<feature type="compositionally biased region" description="Polar residues" evidence="7">
    <location>
        <begin position="715"/>
        <end position="724"/>
    </location>
</feature>
<dbReference type="FunFam" id="3.30.50.10:FF:000007">
    <property type="entry name" value="Nitrogen regulatory AreA, N-terminal"/>
    <property type="match status" value="1"/>
</dbReference>
<name>G8ZU97_TORDE</name>
<proteinExistence type="predicted"/>
<feature type="compositionally biased region" description="Polar residues" evidence="7">
    <location>
        <begin position="101"/>
        <end position="112"/>
    </location>
</feature>
<dbReference type="InterPro" id="IPR039355">
    <property type="entry name" value="Transcription_factor_GATA"/>
</dbReference>
<feature type="compositionally biased region" description="Polar residues" evidence="7">
    <location>
        <begin position="459"/>
        <end position="490"/>
    </location>
</feature>
<dbReference type="GO" id="GO:0005634">
    <property type="term" value="C:nucleus"/>
    <property type="evidence" value="ECO:0007669"/>
    <property type="project" value="UniProtKB-SubCell"/>
</dbReference>
<evidence type="ECO:0000313" key="9">
    <source>
        <dbReference type="EMBL" id="CCE92191.1"/>
    </source>
</evidence>
<dbReference type="STRING" id="1076872.G8ZU97"/>
<evidence type="ECO:0000256" key="7">
    <source>
        <dbReference type="SAM" id="MobiDB-lite"/>
    </source>
</evidence>
<dbReference type="HOGENOM" id="CLU_022036_0_0_1"/>
<evidence type="ECO:0000313" key="10">
    <source>
        <dbReference type="Proteomes" id="UP000005627"/>
    </source>
</evidence>
<feature type="compositionally biased region" description="Polar residues" evidence="7">
    <location>
        <begin position="282"/>
        <end position="317"/>
    </location>
</feature>
<keyword evidence="4" id="KW-0862">Zinc</keyword>
<dbReference type="EMBL" id="HE616745">
    <property type="protein sequence ID" value="CCE92191.1"/>
    <property type="molecule type" value="Genomic_DNA"/>
</dbReference>
<dbReference type="SMART" id="SM00401">
    <property type="entry name" value="ZnF_GATA"/>
    <property type="match status" value="1"/>
</dbReference>
<dbReference type="InParanoid" id="G8ZU97"/>
<feature type="region of interest" description="Disordered" evidence="7">
    <location>
        <begin position="697"/>
        <end position="773"/>
    </location>
</feature>